<dbReference type="GO" id="GO:0008168">
    <property type="term" value="F:methyltransferase activity"/>
    <property type="evidence" value="ECO:0007669"/>
    <property type="project" value="UniProtKB-KW"/>
</dbReference>
<dbReference type="GO" id="GO:0032259">
    <property type="term" value="P:methylation"/>
    <property type="evidence" value="ECO:0007669"/>
    <property type="project" value="UniProtKB-KW"/>
</dbReference>
<dbReference type="InterPro" id="IPR003788">
    <property type="entry name" value="NDUFAF7"/>
</dbReference>
<name>A0ABS6SB27_9SPHN</name>
<sequence>MERSNTAYYAARDPLGAAGDFTTAPEISQIFGELVGAWIADLWQRVGAPARFRLIELGPGRGTLMADALRASRHVPGFQDAALVTFVETSPVLRAAQAGIVPGADHARSLADIPDDMPLIVIANEFFDALPVRQYGRGAGGWRELTVAAKDGRLAREPAPEHVREACPAGEAIAAMAGARILRQGGAMLVIDYGYSGGEAGDTLQAVKAHRKIDPFASPGTADLTAHVDFQALVNAAGTDVRAYGPVTQAAFLSALGIGVRAEALMRRADDAGRKIIASAVHRLTAPDQMGALFKVMALVHPEWPPPAGFAV</sequence>
<accession>A0ABS6SB27</accession>
<evidence type="ECO:0000313" key="3">
    <source>
        <dbReference type="EMBL" id="MBV7255559.1"/>
    </source>
</evidence>
<dbReference type="EC" id="2.1.1.-" evidence="3"/>
<organism evidence="3 4">
    <name type="scientific">Pacificimonas pallii</name>
    <dbReference type="NCBI Taxonomy" id="2827236"/>
    <lineage>
        <taxon>Bacteria</taxon>
        <taxon>Pseudomonadati</taxon>
        <taxon>Pseudomonadota</taxon>
        <taxon>Alphaproteobacteria</taxon>
        <taxon>Sphingomonadales</taxon>
        <taxon>Sphingosinicellaceae</taxon>
        <taxon>Pacificimonas</taxon>
    </lineage>
</organism>
<evidence type="ECO:0000256" key="1">
    <source>
        <dbReference type="ARBA" id="ARBA00022603"/>
    </source>
</evidence>
<keyword evidence="4" id="KW-1185">Reference proteome</keyword>
<keyword evidence="1 3" id="KW-0489">Methyltransferase</keyword>
<dbReference type="Pfam" id="PF02636">
    <property type="entry name" value="Methyltransf_28"/>
    <property type="match status" value="1"/>
</dbReference>
<comment type="caution">
    <text evidence="3">The sequence shown here is derived from an EMBL/GenBank/DDBJ whole genome shotgun (WGS) entry which is preliminary data.</text>
</comment>
<reference evidence="3 4" key="1">
    <citation type="submission" date="2021-04" db="EMBL/GenBank/DDBJ databases">
        <authorList>
            <person name="Pira H."/>
            <person name="Risdian C."/>
            <person name="Wink J."/>
        </authorList>
    </citation>
    <scope>NUCLEOTIDE SEQUENCE [LARGE SCALE GENOMIC DNA]</scope>
    <source>
        <strain evidence="3 4">WHA3</strain>
    </source>
</reference>
<evidence type="ECO:0000313" key="4">
    <source>
        <dbReference type="Proteomes" id="UP000722336"/>
    </source>
</evidence>
<dbReference type="EMBL" id="JAGSPA010000001">
    <property type="protein sequence ID" value="MBV7255559.1"/>
    <property type="molecule type" value="Genomic_DNA"/>
</dbReference>
<gene>
    <name evidence="3" type="ORF">KCG44_02035</name>
</gene>
<protein>
    <submittedName>
        <fullName evidence="3">SAM-dependent methyltransferase</fullName>
        <ecNumber evidence="3">2.1.1.-</ecNumber>
    </submittedName>
</protein>
<evidence type="ECO:0000256" key="2">
    <source>
        <dbReference type="ARBA" id="ARBA00022679"/>
    </source>
</evidence>
<dbReference type="Proteomes" id="UP000722336">
    <property type="component" value="Unassembled WGS sequence"/>
</dbReference>
<proteinExistence type="predicted"/>
<keyword evidence="2 3" id="KW-0808">Transferase</keyword>
<dbReference type="PANTHER" id="PTHR12049:SF7">
    <property type="entry name" value="PROTEIN ARGININE METHYLTRANSFERASE NDUFAF7, MITOCHONDRIAL"/>
    <property type="match status" value="1"/>
</dbReference>
<dbReference type="PANTHER" id="PTHR12049">
    <property type="entry name" value="PROTEIN ARGININE METHYLTRANSFERASE NDUFAF7, MITOCHONDRIAL"/>
    <property type="match status" value="1"/>
</dbReference>